<protein>
    <recommendedName>
        <fullName evidence="4">Outer membrane protein beta-barrel domain-containing protein</fullName>
    </recommendedName>
</protein>
<dbReference type="Proteomes" id="UP000192907">
    <property type="component" value="Unassembled WGS sequence"/>
</dbReference>
<evidence type="ECO:0008006" key="4">
    <source>
        <dbReference type="Google" id="ProtNLM"/>
    </source>
</evidence>
<dbReference type="EMBL" id="FWZT01000002">
    <property type="protein sequence ID" value="SME93785.1"/>
    <property type="molecule type" value="Genomic_DNA"/>
</dbReference>
<dbReference type="STRING" id="1513793.SAMN06296036_10254"/>
<keyword evidence="1" id="KW-0732">Signal</keyword>
<evidence type="ECO:0000313" key="3">
    <source>
        <dbReference type="Proteomes" id="UP000192907"/>
    </source>
</evidence>
<keyword evidence="3" id="KW-1185">Reference proteome</keyword>
<feature type="chain" id="PRO_5013391659" description="Outer membrane protein beta-barrel domain-containing protein" evidence="1">
    <location>
        <begin position="25"/>
        <end position="232"/>
    </location>
</feature>
<accession>A0A1Y6BCG2</accession>
<proteinExistence type="predicted"/>
<evidence type="ECO:0000256" key="1">
    <source>
        <dbReference type="SAM" id="SignalP"/>
    </source>
</evidence>
<gene>
    <name evidence="2" type="ORF">SAMN06296036_10254</name>
</gene>
<evidence type="ECO:0000313" key="2">
    <source>
        <dbReference type="EMBL" id="SME93785.1"/>
    </source>
</evidence>
<feature type="signal peptide" evidence="1">
    <location>
        <begin position="1"/>
        <end position="24"/>
    </location>
</feature>
<dbReference type="RefSeq" id="WP_132315639.1">
    <property type="nucleotide sequence ID" value="NZ_FWZT01000002.1"/>
</dbReference>
<dbReference type="AlphaFoldDB" id="A0A1Y6BCG2"/>
<reference evidence="3" key="1">
    <citation type="submission" date="2017-04" db="EMBL/GenBank/DDBJ databases">
        <authorList>
            <person name="Varghese N."/>
            <person name="Submissions S."/>
        </authorList>
    </citation>
    <scope>NUCLEOTIDE SEQUENCE [LARGE SCALE GENOMIC DNA]</scope>
    <source>
        <strain evidence="3">RKEM611</strain>
    </source>
</reference>
<organism evidence="2 3">
    <name type="scientific">Pseudobacteriovorax antillogorgiicola</name>
    <dbReference type="NCBI Taxonomy" id="1513793"/>
    <lineage>
        <taxon>Bacteria</taxon>
        <taxon>Pseudomonadati</taxon>
        <taxon>Bdellovibrionota</taxon>
        <taxon>Oligoflexia</taxon>
        <taxon>Oligoflexales</taxon>
        <taxon>Pseudobacteriovoracaceae</taxon>
        <taxon>Pseudobacteriovorax</taxon>
    </lineage>
</organism>
<name>A0A1Y6BCG2_9BACT</name>
<sequence>MKYIKKAKFVGILAIILVASTASGRARDFKHITPTLAILTSFSLSTYKSELVASNDTGTGFSYGIGGYAGEDGTLGFFLKIDSASTSFALNSSSNAVTWQDTLIRYRWSYFYLGPIFSMMDYKVNQEGTELLDLKSSGIGGNLGMMVPLGNTGAIFLDLSSVTMSSTVNKLATEANIGSRTDFDLGASIDVTRSLVDFTFGYRQQQYTVSTDSTYTETYLATYLGLNFSFNF</sequence>